<comment type="caution">
    <text evidence="1">The sequence shown here is derived from an EMBL/GenBank/DDBJ whole genome shotgun (WGS) entry which is preliminary data.</text>
</comment>
<accession>A0A9P5THV1</accession>
<evidence type="ECO:0000313" key="1">
    <source>
        <dbReference type="EMBL" id="KAF8876872.1"/>
    </source>
</evidence>
<dbReference type="AlphaFoldDB" id="A0A9P5THV1"/>
<dbReference type="Proteomes" id="UP000724874">
    <property type="component" value="Unassembled WGS sequence"/>
</dbReference>
<sequence length="237" mass="26697">MVCRPKRDKKRDEYVEENDIDYETAGMTVNGVRWNYQIFSSQGEPTIDYGDVGDVAFTRICSGTEILRDGGRSIRKLIAMAGRSRSTRYSKEDGGRNSTGYKRKNPIVIICQHHDSSHNNNTLKEEQRSPESFMLRKAKGEPIHIDLSNDNHCKNIYFLCSLSAVNYSSILGTFSNPHVDEGRARKTIFIDLSLERDAHPRRVACEFELGGHVENDEFTEATNGATEGANGAVWEEA</sequence>
<organism evidence="1 2">
    <name type="scientific">Gymnopilus junonius</name>
    <name type="common">Spectacular rustgill mushroom</name>
    <name type="synonym">Gymnopilus spectabilis subsp. junonius</name>
    <dbReference type="NCBI Taxonomy" id="109634"/>
    <lineage>
        <taxon>Eukaryota</taxon>
        <taxon>Fungi</taxon>
        <taxon>Dikarya</taxon>
        <taxon>Basidiomycota</taxon>
        <taxon>Agaricomycotina</taxon>
        <taxon>Agaricomycetes</taxon>
        <taxon>Agaricomycetidae</taxon>
        <taxon>Agaricales</taxon>
        <taxon>Agaricineae</taxon>
        <taxon>Hymenogastraceae</taxon>
        <taxon>Gymnopilus</taxon>
    </lineage>
</organism>
<dbReference type="EMBL" id="JADNYJ010000177">
    <property type="protein sequence ID" value="KAF8876872.1"/>
    <property type="molecule type" value="Genomic_DNA"/>
</dbReference>
<name>A0A9P5THV1_GYMJU</name>
<gene>
    <name evidence="1" type="ORF">CPB84DRAFT_1795511</name>
</gene>
<dbReference type="OrthoDB" id="10639744at2759"/>
<protein>
    <submittedName>
        <fullName evidence="1">Uncharacterized protein</fullName>
    </submittedName>
</protein>
<keyword evidence="2" id="KW-1185">Reference proteome</keyword>
<evidence type="ECO:0000313" key="2">
    <source>
        <dbReference type="Proteomes" id="UP000724874"/>
    </source>
</evidence>
<proteinExistence type="predicted"/>
<reference evidence="1" key="1">
    <citation type="submission" date="2020-11" db="EMBL/GenBank/DDBJ databases">
        <authorList>
            <consortium name="DOE Joint Genome Institute"/>
            <person name="Ahrendt S."/>
            <person name="Riley R."/>
            <person name="Andreopoulos W."/>
            <person name="LaButti K."/>
            <person name="Pangilinan J."/>
            <person name="Ruiz-duenas F.J."/>
            <person name="Barrasa J.M."/>
            <person name="Sanchez-Garcia M."/>
            <person name="Camarero S."/>
            <person name="Miyauchi S."/>
            <person name="Serrano A."/>
            <person name="Linde D."/>
            <person name="Babiker R."/>
            <person name="Drula E."/>
            <person name="Ayuso-Fernandez I."/>
            <person name="Pacheco R."/>
            <person name="Padilla G."/>
            <person name="Ferreira P."/>
            <person name="Barriuso J."/>
            <person name="Kellner H."/>
            <person name="Castanera R."/>
            <person name="Alfaro M."/>
            <person name="Ramirez L."/>
            <person name="Pisabarro A.G."/>
            <person name="Kuo A."/>
            <person name="Tritt A."/>
            <person name="Lipzen A."/>
            <person name="He G."/>
            <person name="Yan M."/>
            <person name="Ng V."/>
            <person name="Cullen D."/>
            <person name="Martin F."/>
            <person name="Rosso M.-N."/>
            <person name="Henrissat B."/>
            <person name="Hibbett D."/>
            <person name="Martinez A.T."/>
            <person name="Grigoriev I.V."/>
        </authorList>
    </citation>
    <scope>NUCLEOTIDE SEQUENCE</scope>
    <source>
        <strain evidence="1">AH 44721</strain>
    </source>
</reference>